<accession>A0ABS2G2W6</accession>
<proteinExistence type="inferred from homology"/>
<evidence type="ECO:0000313" key="6">
    <source>
        <dbReference type="Proteomes" id="UP000728968"/>
    </source>
</evidence>
<evidence type="ECO:0000256" key="1">
    <source>
        <dbReference type="ARBA" id="ARBA00007381"/>
    </source>
</evidence>
<dbReference type="PROSITE" id="PS01036">
    <property type="entry name" value="HSP70_3"/>
    <property type="match status" value="1"/>
</dbReference>
<protein>
    <submittedName>
        <fullName evidence="5">Hsp70 family protein</fullName>
    </submittedName>
</protein>
<keyword evidence="3 4" id="KW-0067">ATP-binding</keyword>
<comment type="similarity">
    <text evidence="1 4">Belongs to the heat shock protein 70 family.</text>
</comment>
<dbReference type="InterPro" id="IPR013126">
    <property type="entry name" value="Hsp_70_fam"/>
</dbReference>
<name>A0ABS2G2W6_FUSMR</name>
<dbReference type="Proteomes" id="UP000728968">
    <property type="component" value="Unassembled WGS sequence"/>
</dbReference>
<dbReference type="Gene3D" id="3.90.640.10">
    <property type="entry name" value="Actin, Chain A, domain 4"/>
    <property type="match status" value="1"/>
</dbReference>
<keyword evidence="6" id="KW-1185">Reference proteome</keyword>
<dbReference type="EMBL" id="JACJLT010000051">
    <property type="protein sequence ID" value="MBM6875340.1"/>
    <property type="molecule type" value="Genomic_DNA"/>
</dbReference>
<dbReference type="InterPro" id="IPR043129">
    <property type="entry name" value="ATPase_NBD"/>
</dbReference>
<dbReference type="Pfam" id="PF00012">
    <property type="entry name" value="HSP70"/>
    <property type="match status" value="2"/>
</dbReference>
<keyword evidence="2 4" id="KW-0547">Nucleotide-binding</keyword>
<organism evidence="5 6">
    <name type="scientific">Fusobacterium mortiferum</name>
    <dbReference type="NCBI Taxonomy" id="850"/>
    <lineage>
        <taxon>Bacteria</taxon>
        <taxon>Fusobacteriati</taxon>
        <taxon>Fusobacteriota</taxon>
        <taxon>Fusobacteriia</taxon>
        <taxon>Fusobacteriales</taxon>
        <taxon>Fusobacteriaceae</taxon>
        <taxon>Fusobacterium</taxon>
    </lineage>
</organism>
<dbReference type="InterPro" id="IPR029047">
    <property type="entry name" value="HSP70_peptide-bd_sf"/>
</dbReference>
<sequence length="542" mass="59623">MGKIVGIDLGTTTSAISYLKDGKPEIIPNIEGKRTTDSVVGIDKYENIIVGELAKRMIGNKVEEVKRIMGTDRKVNLGNKVFSPEEISAEILKKLKYDAEEFLGEEIEEAIITVPALFTASQKSSTIQAGKLAGLKVERIISEPTAAAMAYGLDNLTQNQKILVYDFGGGTFDVSILDLDEGILDVIATSGDNHLGGKDIDNLLLKYIKSRLNRNDILDEEIKTDVEELKKSLSFVQTASLIIPKYQIDLEITRTELDNLITVIIDKSIECIFKALSEANLTKEDIDVVLLIGGTTRIPIIKKKLKELFGNKIKSFADPQEAVALGASVQAGIKSEEISSEDGLIVTDICNYSLGVSCVSLYQGALMSGVYSVIIPKHSSLPCSRSEVYSTCSDNQKSVHIEVYQGEEKLVSENILLAEFEVDGIPENEAGSESIKITFGYSLNDILEVEAEIVSTGESKKISVEMNKNSSKSKEQSYKNSAYYSDYKTIMEMAEDKLKVVSGINKTKITSILNEMKEALSKEEVDRLKELDETLTDILFEV</sequence>
<dbReference type="SUPFAM" id="SSF100920">
    <property type="entry name" value="Heat shock protein 70kD (HSP70), peptide-binding domain"/>
    <property type="match status" value="1"/>
</dbReference>
<evidence type="ECO:0000313" key="5">
    <source>
        <dbReference type="EMBL" id="MBM6875340.1"/>
    </source>
</evidence>
<dbReference type="PANTHER" id="PTHR19375">
    <property type="entry name" value="HEAT SHOCK PROTEIN 70KDA"/>
    <property type="match status" value="1"/>
</dbReference>
<comment type="caution">
    <text evidence="5">The sequence shown here is derived from an EMBL/GenBank/DDBJ whole genome shotgun (WGS) entry which is preliminary data.</text>
</comment>
<dbReference type="Gene3D" id="3.30.420.40">
    <property type="match status" value="2"/>
</dbReference>
<evidence type="ECO:0000256" key="2">
    <source>
        <dbReference type="ARBA" id="ARBA00022741"/>
    </source>
</evidence>
<evidence type="ECO:0000256" key="3">
    <source>
        <dbReference type="ARBA" id="ARBA00022840"/>
    </source>
</evidence>
<dbReference type="PRINTS" id="PR00301">
    <property type="entry name" value="HEATSHOCK70"/>
</dbReference>
<dbReference type="Gene3D" id="2.60.34.10">
    <property type="entry name" value="Substrate Binding Domain Of DNAk, Chain A, domain 1"/>
    <property type="match status" value="1"/>
</dbReference>
<dbReference type="PROSITE" id="PS00297">
    <property type="entry name" value="HSP70_1"/>
    <property type="match status" value="1"/>
</dbReference>
<dbReference type="CDD" id="cd24029">
    <property type="entry name" value="ASKHA_NBD_HSP70_DnaK_HscA_HscC"/>
    <property type="match status" value="1"/>
</dbReference>
<dbReference type="RefSeq" id="WP_204716218.1">
    <property type="nucleotide sequence ID" value="NZ_JACJLT010000051.1"/>
</dbReference>
<dbReference type="SUPFAM" id="SSF53067">
    <property type="entry name" value="Actin-like ATPase domain"/>
    <property type="match status" value="2"/>
</dbReference>
<reference evidence="5 6" key="1">
    <citation type="journal article" date="2021" name="Sci. Rep.">
        <title>The distribution of antibiotic resistance genes in chicken gut microbiota commensals.</title>
        <authorList>
            <person name="Juricova H."/>
            <person name="Matiasovicova J."/>
            <person name="Kubasova T."/>
            <person name="Cejkova D."/>
            <person name="Rychlik I."/>
        </authorList>
    </citation>
    <scope>NUCLEOTIDE SEQUENCE [LARGE SCALE GENOMIC DNA]</scope>
    <source>
        <strain evidence="5 6">An425</strain>
    </source>
</reference>
<dbReference type="InterPro" id="IPR018181">
    <property type="entry name" value="Heat_shock_70_CS"/>
</dbReference>
<evidence type="ECO:0000256" key="4">
    <source>
        <dbReference type="RuleBase" id="RU003322"/>
    </source>
</evidence>
<gene>
    <name evidence="5" type="ORF">H6A04_06695</name>
</gene>
<dbReference type="PROSITE" id="PS00329">
    <property type="entry name" value="HSP70_2"/>
    <property type="match status" value="1"/>
</dbReference>